<dbReference type="NCBIfam" id="TIGR01265">
    <property type="entry name" value="tyr_nico_aTase"/>
    <property type="match status" value="1"/>
</dbReference>
<dbReference type="Pfam" id="PF00155">
    <property type="entry name" value="Aminotran_1_2"/>
    <property type="match status" value="1"/>
</dbReference>
<evidence type="ECO:0000313" key="10">
    <source>
        <dbReference type="Proteomes" id="UP001301350"/>
    </source>
</evidence>
<dbReference type="InterPro" id="IPR015422">
    <property type="entry name" value="PyrdxlP-dep_Trfase_small"/>
</dbReference>
<keyword evidence="3" id="KW-0032">Aminotransferase</keyword>
<dbReference type="EMBL" id="JANCYW010000010">
    <property type="protein sequence ID" value="KAK4536970.1"/>
    <property type="molecule type" value="Genomic_DNA"/>
</dbReference>
<evidence type="ECO:0000256" key="7">
    <source>
        <dbReference type="PIRSR" id="PIRSR000517-1"/>
    </source>
</evidence>
<name>A0AAV9IY04_CYACA</name>
<evidence type="ECO:0000256" key="1">
    <source>
        <dbReference type="ARBA" id="ARBA00001933"/>
    </source>
</evidence>
<dbReference type="GO" id="GO:0006572">
    <property type="term" value="P:L-tyrosine catabolic process"/>
    <property type="evidence" value="ECO:0007669"/>
    <property type="project" value="TreeGrafter"/>
</dbReference>
<dbReference type="GO" id="GO:0030170">
    <property type="term" value="F:pyridoxal phosphate binding"/>
    <property type="evidence" value="ECO:0007669"/>
    <property type="project" value="InterPro"/>
</dbReference>
<keyword evidence="4" id="KW-0808">Transferase</keyword>
<evidence type="ECO:0000256" key="2">
    <source>
        <dbReference type="ARBA" id="ARBA00007441"/>
    </source>
</evidence>
<dbReference type="InterPro" id="IPR015421">
    <property type="entry name" value="PyrdxlP-dep_Trfase_major"/>
</dbReference>
<dbReference type="InterPro" id="IPR015424">
    <property type="entry name" value="PyrdxlP-dep_Trfase"/>
</dbReference>
<reference evidence="9 10" key="1">
    <citation type="submission" date="2022-07" db="EMBL/GenBank/DDBJ databases">
        <title>Genome-wide signatures of adaptation to extreme environments.</title>
        <authorList>
            <person name="Cho C.H."/>
            <person name="Yoon H.S."/>
        </authorList>
    </citation>
    <scope>NUCLEOTIDE SEQUENCE [LARGE SCALE GENOMIC DNA]</scope>
    <source>
        <strain evidence="9 10">DBV 063 E5</strain>
    </source>
</reference>
<dbReference type="PANTHER" id="PTHR45744:SF2">
    <property type="entry name" value="TYROSINE AMINOTRANSFERASE"/>
    <property type="match status" value="1"/>
</dbReference>
<comment type="cofactor">
    <cofactor evidence="1 6 7">
        <name>pyridoxal 5'-phosphate</name>
        <dbReference type="ChEBI" id="CHEBI:597326"/>
    </cofactor>
</comment>
<dbReference type="InterPro" id="IPR004839">
    <property type="entry name" value="Aminotransferase_I/II_large"/>
</dbReference>
<dbReference type="SUPFAM" id="SSF53383">
    <property type="entry name" value="PLP-dependent transferases"/>
    <property type="match status" value="1"/>
</dbReference>
<evidence type="ECO:0000313" key="9">
    <source>
        <dbReference type="EMBL" id="KAK4536970.1"/>
    </source>
</evidence>
<feature type="modified residue" description="N6-(pyridoxal phosphate)lysine" evidence="7">
    <location>
        <position position="286"/>
    </location>
</feature>
<protein>
    <recommendedName>
        <fullName evidence="8">Aminotransferase class I/classII large domain-containing protein</fullName>
    </recommendedName>
</protein>
<evidence type="ECO:0000256" key="5">
    <source>
        <dbReference type="ARBA" id="ARBA00022898"/>
    </source>
</evidence>
<dbReference type="PIRSF" id="PIRSF000517">
    <property type="entry name" value="Tyr_transaminase"/>
    <property type="match status" value="1"/>
</dbReference>
<accession>A0AAV9IY04</accession>
<comment type="caution">
    <text evidence="9">The sequence shown here is derived from an EMBL/GenBank/DDBJ whole genome shotgun (WGS) entry which is preliminary data.</text>
</comment>
<dbReference type="InterPro" id="IPR005958">
    <property type="entry name" value="TyrNic_aminoTrfase"/>
</dbReference>
<dbReference type="Gene3D" id="3.40.640.10">
    <property type="entry name" value="Type I PLP-dependent aspartate aminotransferase-like (Major domain)"/>
    <property type="match status" value="1"/>
</dbReference>
<feature type="domain" description="Aminotransferase class I/classII large" evidence="8">
    <location>
        <begin position="35"/>
        <end position="428"/>
    </location>
</feature>
<dbReference type="GO" id="GO:0004838">
    <property type="term" value="F:L-tyrosine-2-oxoglutarate transaminase activity"/>
    <property type="evidence" value="ECO:0007669"/>
    <property type="project" value="TreeGrafter"/>
</dbReference>
<organism evidence="9 10">
    <name type="scientific">Cyanidium caldarium</name>
    <name type="common">Red alga</name>
    <dbReference type="NCBI Taxonomy" id="2771"/>
    <lineage>
        <taxon>Eukaryota</taxon>
        <taxon>Rhodophyta</taxon>
        <taxon>Bangiophyceae</taxon>
        <taxon>Cyanidiales</taxon>
        <taxon>Cyanidiaceae</taxon>
        <taxon>Cyanidium</taxon>
    </lineage>
</organism>
<evidence type="ECO:0000259" key="8">
    <source>
        <dbReference type="Pfam" id="PF00155"/>
    </source>
</evidence>
<dbReference type="PANTHER" id="PTHR45744">
    <property type="entry name" value="TYROSINE AMINOTRANSFERASE"/>
    <property type="match status" value="1"/>
</dbReference>
<dbReference type="Gene3D" id="3.90.1150.10">
    <property type="entry name" value="Aspartate Aminotransferase, domain 1"/>
    <property type="match status" value="1"/>
</dbReference>
<proteinExistence type="inferred from homology"/>
<evidence type="ECO:0000256" key="3">
    <source>
        <dbReference type="ARBA" id="ARBA00022576"/>
    </source>
</evidence>
<sequence>MSKRKYKASNAALRTRNPIRELIEGLDLRSNPRKPVIPLSIGDPTSFGNLAVPPVAEEAVVVVARSQRANGYPPAAGADAAREALARVHSIPAEAGSGEDRSDGWTLRYTKQDVVLASGASHALDLCFSALLDAGDNVLLPGVSFPLYETLCAYLGAEVRRYLLDSANGWRATGLEPGGAADQLVDDRTVCMVVNNPVNPCGAVYDREHLQALIAFAERHGLIIVADEIYRGIVFDTDVKENAATPTATVVNGHDISATLPWDRRYPPLASLSRTVPVLTVDGLAKRYIVPGWRMGWVLVHDPTPDGGMREVRRALEGLCMKILGPNSLIQAALPTILERTPPEWNESLRLTLARNARFTCERLGCIPALHIPSTPRGAMYVLVQIRDAEMSGLEFVRRLMAEESVLVLPGECFGATPGFFRVTFCAPLSVLSEAYSRIASFCQRHLTQPNGI</sequence>
<dbReference type="AlphaFoldDB" id="A0AAV9IY04"/>
<keyword evidence="5 6" id="KW-0663">Pyridoxal phosphate</keyword>
<comment type="similarity">
    <text evidence="2 6">Belongs to the class-I pyridoxal-phosphate-dependent aminotransferase family.</text>
</comment>
<dbReference type="Proteomes" id="UP001301350">
    <property type="component" value="Unassembled WGS sequence"/>
</dbReference>
<keyword evidence="10" id="KW-1185">Reference proteome</keyword>
<gene>
    <name evidence="9" type="ORF">CDCA_CDCA10G2995</name>
</gene>
<dbReference type="CDD" id="cd00609">
    <property type="entry name" value="AAT_like"/>
    <property type="match status" value="1"/>
</dbReference>
<evidence type="ECO:0000256" key="6">
    <source>
        <dbReference type="PIRNR" id="PIRNR000517"/>
    </source>
</evidence>
<evidence type="ECO:0000256" key="4">
    <source>
        <dbReference type="ARBA" id="ARBA00022679"/>
    </source>
</evidence>